<keyword evidence="1" id="KW-0812">Transmembrane</keyword>
<name>A0A9X2IE64_9ACTN</name>
<dbReference type="EMBL" id="JAMOIL010000001">
    <property type="protein sequence ID" value="MCM0619029.1"/>
    <property type="molecule type" value="Genomic_DNA"/>
</dbReference>
<keyword evidence="3" id="KW-1185">Reference proteome</keyword>
<protein>
    <recommendedName>
        <fullName evidence="4">PDGLE domain-containing protein</fullName>
    </recommendedName>
</protein>
<reference evidence="2" key="1">
    <citation type="submission" date="2022-05" db="EMBL/GenBank/DDBJ databases">
        <authorList>
            <person name="Tuo L."/>
        </authorList>
    </citation>
    <scope>NUCLEOTIDE SEQUENCE</scope>
    <source>
        <strain evidence="2">BSK12Z-4</strain>
    </source>
</reference>
<sequence length="120" mass="12894">MTKPDARSTGTRWIRLVLLVVGAAVLLTLTSPLLDDDDVVRESDMASIDLGLPMPWLHQDQTGYDPSVLSSRGLMSPWENPTSASVGYFLADVALLFVVLLALTALLAVAIGRVRSSRGT</sequence>
<proteinExistence type="predicted"/>
<feature type="transmembrane region" description="Helical" evidence="1">
    <location>
        <begin position="86"/>
        <end position="111"/>
    </location>
</feature>
<keyword evidence="1" id="KW-0472">Membrane</keyword>
<evidence type="ECO:0000313" key="2">
    <source>
        <dbReference type="EMBL" id="MCM0619029.1"/>
    </source>
</evidence>
<dbReference type="RefSeq" id="WP_250825933.1">
    <property type="nucleotide sequence ID" value="NZ_JAMOIL010000001.1"/>
</dbReference>
<evidence type="ECO:0000313" key="3">
    <source>
        <dbReference type="Proteomes" id="UP001139485"/>
    </source>
</evidence>
<dbReference type="AlphaFoldDB" id="A0A9X2IE64"/>
<organism evidence="2 3">
    <name type="scientific">Nocardioides bruguierae</name>
    <dbReference type="NCBI Taxonomy" id="2945102"/>
    <lineage>
        <taxon>Bacteria</taxon>
        <taxon>Bacillati</taxon>
        <taxon>Actinomycetota</taxon>
        <taxon>Actinomycetes</taxon>
        <taxon>Propionibacteriales</taxon>
        <taxon>Nocardioidaceae</taxon>
        <taxon>Nocardioides</taxon>
    </lineage>
</organism>
<evidence type="ECO:0008006" key="4">
    <source>
        <dbReference type="Google" id="ProtNLM"/>
    </source>
</evidence>
<dbReference type="Proteomes" id="UP001139485">
    <property type="component" value="Unassembled WGS sequence"/>
</dbReference>
<keyword evidence="1" id="KW-1133">Transmembrane helix</keyword>
<accession>A0A9X2IE64</accession>
<gene>
    <name evidence="2" type="ORF">M8330_01820</name>
</gene>
<comment type="caution">
    <text evidence="2">The sequence shown here is derived from an EMBL/GenBank/DDBJ whole genome shotgun (WGS) entry which is preliminary data.</text>
</comment>
<feature type="transmembrane region" description="Helical" evidence="1">
    <location>
        <begin position="12"/>
        <end position="34"/>
    </location>
</feature>
<evidence type="ECO:0000256" key="1">
    <source>
        <dbReference type="SAM" id="Phobius"/>
    </source>
</evidence>